<proteinExistence type="predicted"/>
<keyword evidence="1" id="KW-0732">Signal</keyword>
<accession>A0A318IQZ8</accession>
<evidence type="ECO:0000259" key="2">
    <source>
        <dbReference type="Pfam" id="PF14415"/>
    </source>
</evidence>
<sequence>MKKIWLFSLLALASFQAIANDGIGSLAVGGVVFRKTDDIAMKKEVLNISWKKISVDYEFLNESNADITETIFFPLPDYEQDQAPRHSGQPNGFSIRVDGKPVSYKTIVQAFASGNGKEDITAELRKIGLSDEQIAFYPFYSPFRVKVKPLTKKQMALLEKQAYLKDFGTPVPGWTVRIAYQWQQHFPAGKSIHVHHEYAPFRSGGPSESGSMDKQVKPFCADKTYLDSWHKLHATDKDNVRVTNTVVDYILKTGNTWKNGIEDFTLNLNKEDPQELITLCFPGDFKRISPTKLQLRLLNFKPAADLSIFFGNIDPGAMTPDDGQAPRLK</sequence>
<dbReference type="InterPro" id="IPR025538">
    <property type="entry name" value="DUF4424"/>
</dbReference>
<protein>
    <submittedName>
        <fullName evidence="3">Uncharacterized protein DUF4424</fullName>
    </submittedName>
</protein>
<dbReference type="RefSeq" id="WP_110257691.1">
    <property type="nucleotide sequence ID" value="NZ_QJKB01000012.1"/>
</dbReference>
<reference evidence="3 4" key="1">
    <citation type="submission" date="2018-05" db="EMBL/GenBank/DDBJ databases">
        <title>Genomic Encyclopedia of Type Strains, Phase IV (KMG-IV): sequencing the most valuable type-strain genomes for metagenomic binning, comparative biology and taxonomic classification.</title>
        <authorList>
            <person name="Goeker M."/>
        </authorList>
    </citation>
    <scope>NUCLEOTIDE SEQUENCE [LARGE SCALE GENOMIC DNA]</scope>
    <source>
        <strain evidence="3 4">DSM 19792</strain>
    </source>
</reference>
<comment type="caution">
    <text evidence="3">The sequence shown here is derived from an EMBL/GenBank/DDBJ whole genome shotgun (WGS) entry which is preliminary data.</text>
</comment>
<dbReference type="AlphaFoldDB" id="A0A318IQZ8"/>
<dbReference type="Pfam" id="PF14415">
    <property type="entry name" value="DUF4424"/>
    <property type="match status" value="1"/>
</dbReference>
<feature type="signal peptide" evidence="1">
    <location>
        <begin position="1"/>
        <end position="19"/>
    </location>
</feature>
<evidence type="ECO:0000313" key="4">
    <source>
        <dbReference type="Proteomes" id="UP000247792"/>
    </source>
</evidence>
<dbReference type="Gene3D" id="2.60.40.3680">
    <property type="match status" value="1"/>
</dbReference>
<dbReference type="Proteomes" id="UP000247792">
    <property type="component" value="Unassembled WGS sequence"/>
</dbReference>
<feature type="chain" id="PRO_5016264969" evidence="1">
    <location>
        <begin position="20"/>
        <end position="329"/>
    </location>
</feature>
<evidence type="ECO:0000256" key="1">
    <source>
        <dbReference type="SAM" id="SignalP"/>
    </source>
</evidence>
<keyword evidence="4" id="KW-1185">Reference proteome</keyword>
<organism evidence="3 4">
    <name type="scientific">Undibacterium pigrum</name>
    <dbReference type="NCBI Taxonomy" id="401470"/>
    <lineage>
        <taxon>Bacteria</taxon>
        <taxon>Pseudomonadati</taxon>
        <taxon>Pseudomonadota</taxon>
        <taxon>Betaproteobacteria</taxon>
        <taxon>Burkholderiales</taxon>
        <taxon>Oxalobacteraceae</taxon>
        <taxon>Undibacterium</taxon>
    </lineage>
</organism>
<feature type="domain" description="DUF4424" evidence="2">
    <location>
        <begin position="19"/>
        <end position="308"/>
    </location>
</feature>
<dbReference type="EMBL" id="QJKB01000012">
    <property type="protein sequence ID" value="PXX38536.1"/>
    <property type="molecule type" value="Genomic_DNA"/>
</dbReference>
<name>A0A318IQZ8_9BURK</name>
<dbReference type="OrthoDB" id="7299818at2"/>
<gene>
    <name evidence="3" type="ORF">DFR42_11248</name>
</gene>
<evidence type="ECO:0000313" key="3">
    <source>
        <dbReference type="EMBL" id="PXX38536.1"/>
    </source>
</evidence>